<protein>
    <submittedName>
        <fullName evidence="1">Uncharacterized protein</fullName>
    </submittedName>
</protein>
<accession>A0A096PAE7</accession>
<dbReference type="Proteomes" id="UP000195557">
    <property type="component" value="Unassembled WGS sequence"/>
</dbReference>
<evidence type="ECO:0000313" key="2">
    <source>
        <dbReference type="EMBL" id="OUS41863.1"/>
    </source>
</evidence>
<keyword evidence="3" id="KW-1185">Reference proteome</keyword>
<proteinExistence type="predicted"/>
<dbReference type="OrthoDB" id="496080at2759"/>
<dbReference type="EMBL" id="CAID01000002">
    <property type="protein sequence ID" value="CEG01248.1"/>
    <property type="molecule type" value="Genomic_DNA"/>
</dbReference>
<dbReference type="InParanoid" id="A0A096PAE7"/>
<dbReference type="EMBL" id="KZ155839">
    <property type="protein sequence ID" value="OUS41863.1"/>
    <property type="molecule type" value="Genomic_DNA"/>
</dbReference>
<organism evidence="1 3">
    <name type="scientific">Ostreococcus tauri</name>
    <name type="common">Marine green alga</name>
    <dbReference type="NCBI Taxonomy" id="70448"/>
    <lineage>
        <taxon>Eukaryota</taxon>
        <taxon>Viridiplantae</taxon>
        <taxon>Chlorophyta</taxon>
        <taxon>Mamiellophyceae</taxon>
        <taxon>Mamiellales</taxon>
        <taxon>Bathycoccaceae</taxon>
        <taxon>Ostreococcus</taxon>
    </lineage>
</organism>
<evidence type="ECO:0000313" key="3">
    <source>
        <dbReference type="Proteomes" id="UP000009170"/>
    </source>
</evidence>
<dbReference type="AlphaFoldDB" id="A0A096PAE7"/>
<gene>
    <name evidence="2" type="ORF">BE221DRAFT_63561</name>
    <name evidence="1" type="ORF">OT_ostta02g04905</name>
</gene>
<reference evidence="2" key="3">
    <citation type="submission" date="2017-04" db="EMBL/GenBank/DDBJ databases">
        <title>Population genomics of picophytoplankton unveils novel chromosome hypervariability.</title>
        <authorList>
            <consortium name="DOE Joint Genome Institute"/>
            <person name="Blanc-Mathieu R."/>
            <person name="Krasovec M."/>
            <person name="Hebrard M."/>
            <person name="Yau S."/>
            <person name="Desgranges E."/>
            <person name="Martin J."/>
            <person name="Schackwitz W."/>
            <person name="Kuo A."/>
            <person name="Salin G."/>
            <person name="Donnadieu C."/>
            <person name="Desdevises Y."/>
            <person name="Sanchez-Ferandin S."/>
            <person name="Moreau H."/>
            <person name="Rivals E."/>
            <person name="Grigoriev I.V."/>
            <person name="Grimsley N."/>
            <person name="Eyre-Walker A."/>
            <person name="Piganeau G."/>
        </authorList>
    </citation>
    <scope>NUCLEOTIDE SEQUENCE [LARGE SCALE GENOMIC DNA]</scope>
    <source>
        <strain evidence="2">RCC 1115</strain>
    </source>
</reference>
<evidence type="ECO:0000313" key="1">
    <source>
        <dbReference type="EMBL" id="CEG01248.1"/>
    </source>
</evidence>
<accession>A0A1Y5I1A6</accession>
<reference evidence="1 3" key="1">
    <citation type="journal article" date="2006" name="Proc. Natl. Acad. Sci. U.S.A.">
        <title>Genome analysis of the smallest free-living eukaryote Ostreococcus tauri unveils many unique features.</title>
        <authorList>
            <person name="Derelle E."/>
            <person name="Ferraz C."/>
            <person name="Rombauts S."/>
            <person name="Rouze P."/>
            <person name="Worden A.Z."/>
            <person name="Robbens S."/>
            <person name="Partensky F."/>
            <person name="Degroeve S."/>
            <person name="Echeynie S."/>
            <person name="Cooke R."/>
            <person name="Saeys Y."/>
            <person name="Wuyts J."/>
            <person name="Jabbari K."/>
            <person name="Bowler C."/>
            <person name="Panaud O."/>
            <person name="Piegu B."/>
            <person name="Ball S.G."/>
            <person name="Ral J.-P."/>
            <person name="Bouget F.-Y."/>
            <person name="Piganeau G."/>
            <person name="De Baets B."/>
            <person name="Picard A."/>
            <person name="Delseny M."/>
            <person name="Demaille J."/>
            <person name="Van de Peer Y."/>
            <person name="Moreau H."/>
        </authorList>
    </citation>
    <scope>NUCLEOTIDE SEQUENCE [LARGE SCALE GENOMIC DNA]</scope>
    <source>
        <strain evidence="1 3">OTTH0595</strain>
    </source>
</reference>
<reference evidence="1" key="2">
    <citation type="journal article" date="2014" name="BMC Genomics">
        <title>An improved genome of the model marine alga Ostreococcus tauri unfolds by assessing Illumina de novo assemblies.</title>
        <authorList>
            <person name="Blanc-Mathieu R."/>
            <person name="Verhelst B."/>
            <person name="Derelle E."/>
            <person name="Rombauts S."/>
            <person name="Bouget F.Y."/>
            <person name="Carre I."/>
            <person name="Chateau A."/>
            <person name="Eyre-Walker A."/>
            <person name="Grimsley N."/>
            <person name="Moreau H."/>
            <person name="Piegu B."/>
            <person name="Rivals E."/>
            <person name="Schackwitz W."/>
            <person name="Van de Peer Y."/>
            <person name="Piganeau G."/>
        </authorList>
    </citation>
    <scope>NUCLEOTIDE SEQUENCE</scope>
    <source>
        <strain evidence="1">RCC4221</strain>
    </source>
</reference>
<sequence>MSAMSQSEYDALIYPGFLRRNVARWNDDGSALPLSRARGPKGETFVLQLRSGEIDQDVSAIESELGLALKGLKGGRKRASAGANE</sequence>
<accession>A0A454Y2G9</accession>
<dbReference type="Proteomes" id="UP000009170">
    <property type="component" value="Unassembled WGS sequence"/>
</dbReference>
<name>A0A096PAE7_OSTTA</name>